<comment type="caution">
    <text evidence="2">The sequence shown here is derived from an EMBL/GenBank/DDBJ whole genome shotgun (WGS) entry which is preliminary data.</text>
</comment>
<dbReference type="AlphaFoldDB" id="A0A2P6RYN4"/>
<organism evidence="2 3">
    <name type="scientific">Rosa chinensis</name>
    <name type="common">China rose</name>
    <dbReference type="NCBI Taxonomy" id="74649"/>
    <lineage>
        <taxon>Eukaryota</taxon>
        <taxon>Viridiplantae</taxon>
        <taxon>Streptophyta</taxon>
        <taxon>Embryophyta</taxon>
        <taxon>Tracheophyta</taxon>
        <taxon>Spermatophyta</taxon>
        <taxon>Magnoliopsida</taxon>
        <taxon>eudicotyledons</taxon>
        <taxon>Gunneridae</taxon>
        <taxon>Pentapetalae</taxon>
        <taxon>rosids</taxon>
        <taxon>fabids</taxon>
        <taxon>Rosales</taxon>
        <taxon>Rosaceae</taxon>
        <taxon>Rosoideae</taxon>
        <taxon>Rosoideae incertae sedis</taxon>
        <taxon>Rosa</taxon>
    </lineage>
</organism>
<sequence length="157" mass="16912">MTVHSPAQVPSPSTPLPQNTPSISPPVLHLPSPDLTTTPTSSLYPIITYHCRQPAHLAPPPSLIPILTYHRRQPTQPASPLTSSSSSRQSAALHPSLSQLIPAPPSHTSGPVARRQQGIVKPNPKYAMVVTSITHQIEPSCYSQAAKQQEWRSAMST</sequence>
<proteinExistence type="predicted"/>
<evidence type="ECO:0000313" key="3">
    <source>
        <dbReference type="Proteomes" id="UP000238479"/>
    </source>
</evidence>
<reference evidence="2 3" key="1">
    <citation type="journal article" date="2018" name="Nat. Genet.">
        <title>The Rosa genome provides new insights in the design of modern roses.</title>
        <authorList>
            <person name="Bendahmane M."/>
        </authorList>
    </citation>
    <scope>NUCLEOTIDE SEQUENCE [LARGE SCALE GENOMIC DNA]</scope>
    <source>
        <strain evidence="3">cv. Old Blush</strain>
    </source>
</reference>
<feature type="compositionally biased region" description="Polar residues" evidence="1">
    <location>
        <begin position="8"/>
        <end position="22"/>
    </location>
</feature>
<feature type="compositionally biased region" description="Low complexity" evidence="1">
    <location>
        <begin position="74"/>
        <end position="96"/>
    </location>
</feature>
<name>A0A2P6RYN4_ROSCH</name>
<feature type="region of interest" description="Disordered" evidence="1">
    <location>
        <begin position="1"/>
        <end position="34"/>
    </location>
</feature>
<dbReference type="Proteomes" id="UP000238479">
    <property type="component" value="Chromosome 2"/>
</dbReference>
<protein>
    <submittedName>
        <fullName evidence="2">Uncharacterized protein</fullName>
    </submittedName>
</protein>
<gene>
    <name evidence="2" type="ORF">RchiOBHm_Chr2g0145501</name>
</gene>
<feature type="region of interest" description="Disordered" evidence="1">
    <location>
        <begin position="66"/>
        <end position="121"/>
    </location>
</feature>
<dbReference type="Gramene" id="PRQ51536">
    <property type="protein sequence ID" value="PRQ51536"/>
    <property type="gene ID" value="RchiOBHm_Chr2g0145501"/>
</dbReference>
<evidence type="ECO:0000256" key="1">
    <source>
        <dbReference type="SAM" id="MobiDB-lite"/>
    </source>
</evidence>
<evidence type="ECO:0000313" key="2">
    <source>
        <dbReference type="EMBL" id="PRQ51536.1"/>
    </source>
</evidence>
<dbReference type="EMBL" id="PDCK01000040">
    <property type="protein sequence ID" value="PRQ51536.1"/>
    <property type="molecule type" value="Genomic_DNA"/>
</dbReference>
<keyword evidence="3" id="KW-1185">Reference proteome</keyword>
<accession>A0A2P6RYN4</accession>